<dbReference type="Pfam" id="PF20255">
    <property type="entry name" value="DUF6606"/>
    <property type="match status" value="1"/>
</dbReference>
<sequence>MAQLQFRAAIEHESLEFVINHVFLPPQLPQNTEEYIGGGDNALLQLLHQSSDSYARNFSKNSVWSAVNKLVEQFCIFENNTSVSAHLFATAVKGLKDRDAIGIHITSQNAGLILRRIENSVIFTSFEASPTSSAVTEAIGKLLISYPGPAIAVAWETVVDPHS</sequence>
<dbReference type="InterPro" id="IPR046541">
    <property type="entry name" value="DUF6606"/>
</dbReference>
<organism evidence="2 3">
    <name type="scientific">Morchella conica CCBAS932</name>
    <dbReference type="NCBI Taxonomy" id="1392247"/>
    <lineage>
        <taxon>Eukaryota</taxon>
        <taxon>Fungi</taxon>
        <taxon>Dikarya</taxon>
        <taxon>Ascomycota</taxon>
        <taxon>Pezizomycotina</taxon>
        <taxon>Pezizomycetes</taxon>
        <taxon>Pezizales</taxon>
        <taxon>Morchellaceae</taxon>
        <taxon>Morchella</taxon>
    </lineage>
</organism>
<dbReference type="AlphaFoldDB" id="A0A3N4K8M1"/>
<gene>
    <name evidence="2" type="ORF">P167DRAFT_579942</name>
</gene>
<dbReference type="EMBL" id="ML119212">
    <property type="protein sequence ID" value="RPB06870.1"/>
    <property type="molecule type" value="Genomic_DNA"/>
</dbReference>
<evidence type="ECO:0000313" key="3">
    <source>
        <dbReference type="Proteomes" id="UP000277580"/>
    </source>
</evidence>
<dbReference type="InParanoid" id="A0A3N4K8M1"/>
<evidence type="ECO:0000259" key="1">
    <source>
        <dbReference type="Pfam" id="PF20255"/>
    </source>
</evidence>
<name>A0A3N4K8M1_9PEZI</name>
<dbReference type="Proteomes" id="UP000277580">
    <property type="component" value="Unassembled WGS sequence"/>
</dbReference>
<keyword evidence="3" id="KW-1185">Reference proteome</keyword>
<proteinExistence type="predicted"/>
<evidence type="ECO:0000313" key="2">
    <source>
        <dbReference type="EMBL" id="RPB06870.1"/>
    </source>
</evidence>
<reference evidence="2 3" key="1">
    <citation type="journal article" date="2018" name="Nat. Ecol. Evol.">
        <title>Pezizomycetes genomes reveal the molecular basis of ectomycorrhizal truffle lifestyle.</title>
        <authorList>
            <person name="Murat C."/>
            <person name="Payen T."/>
            <person name="Noel B."/>
            <person name="Kuo A."/>
            <person name="Morin E."/>
            <person name="Chen J."/>
            <person name="Kohler A."/>
            <person name="Krizsan K."/>
            <person name="Balestrini R."/>
            <person name="Da Silva C."/>
            <person name="Montanini B."/>
            <person name="Hainaut M."/>
            <person name="Levati E."/>
            <person name="Barry K.W."/>
            <person name="Belfiori B."/>
            <person name="Cichocki N."/>
            <person name="Clum A."/>
            <person name="Dockter R.B."/>
            <person name="Fauchery L."/>
            <person name="Guy J."/>
            <person name="Iotti M."/>
            <person name="Le Tacon F."/>
            <person name="Lindquist E.A."/>
            <person name="Lipzen A."/>
            <person name="Malagnac F."/>
            <person name="Mello A."/>
            <person name="Molinier V."/>
            <person name="Miyauchi S."/>
            <person name="Poulain J."/>
            <person name="Riccioni C."/>
            <person name="Rubini A."/>
            <person name="Sitrit Y."/>
            <person name="Splivallo R."/>
            <person name="Traeger S."/>
            <person name="Wang M."/>
            <person name="Zifcakova L."/>
            <person name="Wipf D."/>
            <person name="Zambonelli A."/>
            <person name="Paolocci F."/>
            <person name="Nowrousian M."/>
            <person name="Ottonello S."/>
            <person name="Baldrian P."/>
            <person name="Spatafora J.W."/>
            <person name="Henrissat B."/>
            <person name="Nagy L.G."/>
            <person name="Aury J.M."/>
            <person name="Wincker P."/>
            <person name="Grigoriev I.V."/>
            <person name="Bonfante P."/>
            <person name="Martin F.M."/>
        </authorList>
    </citation>
    <scope>NUCLEOTIDE SEQUENCE [LARGE SCALE GENOMIC DNA]</scope>
    <source>
        <strain evidence="2 3">CCBAS932</strain>
    </source>
</reference>
<dbReference type="OrthoDB" id="3182339at2759"/>
<feature type="domain" description="DUF6606" evidence="1">
    <location>
        <begin position="18"/>
        <end position="161"/>
    </location>
</feature>
<accession>A0A3N4K8M1</accession>
<protein>
    <recommendedName>
        <fullName evidence="1">DUF6606 domain-containing protein</fullName>
    </recommendedName>
</protein>
<dbReference type="STRING" id="1392247.A0A3N4K8M1"/>